<reference evidence="1 2" key="1">
    <citation type="journal article" date="2011" name="BMC Genomics">
        <title>Insight into cross-talk between intra-amoebal pathogens.</title>
        <authorList>
            <person name="Gimenez G."/>
            <person name="Bertelli C."/>
            <person name="Moliner C."/>
            <person name="Robert C."/>
            <person name="Raoult D."/>
            <person name="Fournier P.E."/>
            <person name="Greub G."/>
        </authorList>
    </citation>
    <scope>NUCLEOTIDE SEQUENCE [LARGE SCALE GENOMIC DNA]</scope>
    <source>
        <strain evidence="1 2">LLAP12</strain>
    </source>
</reference>
<dbReference type="EMBL" id="JH413811">
    <property type="protein sequence ID" value="EHL31652.1"/>
    <property type="molecule type" value="Genomic_DNA"/>
</dbReference>
<dbReference type="STRING" id="658187.LDG_6314"/>
<accession>G9EM52</accession>
<gene>
    <name evidence="1" type="ORF">LDG_6314</name>
</gene>
<dbReference type="AlphaFoldDB" id="G9EM52"/>
<organism evidence="1 2">
    <name type="scientific">Legionella drancourtii LLAP12</name>
    <dbReference type="NCBI Taxonomy" id="658187"/>
    <lineage>
        <taxon>Bacteria</taxon>
        <taxon>Pseudomonadati</taxon>
        <taxon>Pseudomonadota</taxon>
        <taxon>Gammaproteobacteria</taxon>
        <taxon>Legionellales</taxon>
        <taxon>Legionellaceae</taxon>
        <taxon>Legionella</taxon>
    </lineage>
</organism>
<proteinExistence type="predicted"/>
<dbReference type="Proteomes" id="UP000002770">
    <property type="component" value="Unassembled WGS sequence"/>
</dbReference>
<dbReference type="HOGENOM" id="CLU_3100305_0_0_6"/>
<evidence type="ECO:0000313" key="1">
    <source>
        <dbReference type="EMBL" id="EHL31652.1"/>
    </source>
</evidence>
<keyword evidence="2" id="KW-1185">Reference proteome</keyword>
<protein>
    <submittedName>
        <fullName evidence="1">Uncharacterized protein</fullName>
    </submittedName>
</protein>
<evidence type="ECO:0000313" key="2">
    <source>
        <dbReference type="Proteomes" id="UP000002770"/>
    </source>
</evidence>
<sequence>MYFQSPYYRYQNQHFISTTLRPAFPIHMPPEKNQFGRNLIIWYHFLQTKAR</sequence>
<dbReference type="InParanoid" id="G9EM52"/>
<name>G9EM52_9GAMM</name>